<name>A0A8X6V1N3_TRICX</name>
<organism evidence="1 2">
    <name type="scientific">Trichonephila clavipes</name>
    <name type="common">Golden silk orbweaver</name>
    <name type="synonym">Nephila clavipes</name>
    <dbReference type="NCBI Taxonomy" id="2585209"/>
    <lineage>
        <taxon>Eukaryota</taxon>
        <taxon>Metazoa</taxon>
        <taxon>Ecdysozoa</taxon>
        <taxon>Arthropoda</taxon>
        <taxon>Chelicerata</taxon>
        <taxon>Arachnida</taxon>
        <taxon>Araneae</taxon>
        <taxon>Araneomorphae</taxon>
        <taxon>Entelegynae</taxon>
        <taxon>Araneoidea</taxon>
        <taxon>Nephilidae</taxon>
        <taxon>Trichonephila</taxon>
    </lineage>
</organism>
<dbReference type="AlphaFoldDB" id="A0A8X6V1N3"/>
<keyword evidence="2" id="KW-1185">Reference proteome</keyword>
<comment type="caution">
    <text evidence="1">The sequence shown here is derived from an EMBL/GenBank/DDBJ whole genome shotgun (WGS) entry which is preliminary data.</text>
</comment>
<gene>
    <name evidence="1" type="ORF">TNCV_5077041</name>
</gene>
<protein>
    <submittedName>
        <fullName evidence="1">Uncharacterized protein</fullName>
    </submittedName>
</protein>
<reference evidence="1" key="1">
    <citation type="submission" date="2020-08" db="EMBL/GenBank/DDBJ databases">
        <title>Multicomponent nature underlies the extraordinary mechanical properties of spider dragline silk.</title>
        <authorList>
            <person name="Kono N."/>
            <person name="Nakamura H."/>
            <person name="Mori M."/>
            <person name="Yoshida Y."/>
            <person name="Ohtoshi R."/>
            <person name="Malay A.D."/>
            <person name="Moran D.A.P."/>
            <person name="Tomita M."/>
            <person name="Numata K."/>
            <person name="Arakawa K."/>
        </authorList>
    </citation>
    <scope>NUCLEOTIDE SEQUENCE</scope>
</reference>
<evidence type="ECO:0000313" key="2">
    <source>
        <dbReference type="Proteomes" id="UP000887159"/>
    </source>
</evidence>
<accession>A0A8X6V1N3</accession>
<sequence length="88" mass="9859">MELNEAWMTETNNSFHADSSLYHTSSTVLAGEEWRVSLSAAHDQIFSMGDRSGDHASQVNSRIPCVSRGRSEHDAKHTVLHYLVEDDV</sequence>
<dbReference type="Proteomes" id="UP000887159">
    <property type="component" value="Unassembled WGS sequence"/>
</dbReference>
<evidence type="ECO:0000313" key="1">
    <source>
        <dbReference type="EMBL" id="GFY01237.1"/>
    </source>
</evidence>
<proteinExistence type="predicted"/>
<dbReference type="EMBL" id="BMAU01021225">
    <property type="protein sequence ID" value="GFY01237.1"/>
    <property type="molecule type" value="Genomic_DNA"/>
</dbReference>